<accession>A0A438W9C2</accession>
<dbReference type="EMBL" id="RJGP01001256">
    <property type="protein sequence ID" value="RVZ20908.1"/>
    <property type="molecule type" value="Genomic_DNA"/>
</dbReference>
<feature type="non-terminal residue" evidence="3">
    <location>
        <position position="118"/>
    </location>
</feature>
<proteinExistence type="predicted"/>
<dbReference type="Proteomes" id="UP000289022">
    <property type="component" value="Unassembled WGS sequence"/>
</dbReference>
<keyword evidence="2" id="KW-0472">Membrane</keyword>
<feature type="region of interest" description="Disordered" evidence="1">
    <location>
        <begin position="34"/>
        <end position="54"/>
    </location>
</feature>
<feature type="transmembrane region" description="Helical" evidence="2">
    <location>
        <begin position="6"/>
        <end position="25"/>
    </location>
</feature>
<evidence type="ECO:0000256" key="1">
    <source>
        <dbReference type="SAM" id="MobiDB-lite"/>
    </source>
</evidence>
<evidence type="ECO:0000256" key="2">
    <source>
        <dbReference type="SAM" id="Phobius"/>
    </source>
</evidence>
<sequence>NNNNNLRLILAIALSFLFIALYSYFFQKPNKTTTQTTKQETTNNHTATSSNAPNAQHFSVTQTIPQENLLSTISFEHAKIEIDSLGRIKQVYLKDKKYLTPKQKGFLEHVGHLFSSKE</sequence>
<reference evidence="3 4" key="1">
    <citation type="submission" date="2018-11" db="EMBL/GenBank/DDBJ databases">
        <title>Genetic determinants and prediction of antibiotic resistance phenotypes in Helicobacter pylori.</title>
        <authorList>
            <person name="Wagner K."/>
        </authorList>
    </citation>
    <scope>NUCLEOTIDE SEQUENCE [LARGE SCALE GENOMIC DNA]</scope>
    <source>
        <strain evidence="3 4">ZH70</strain>
    </source>
</reference>
<evidence type="ECO:0000313" key="3">
    <source>
        <dbReference type="EMBL" id="RVZ20908.1"/>
    </source>
</evidence>
<protein>
    <submittedName>
        <fullName evidence="3">Membrane protein insertase YidC</fullName>
    </submittedName>
</protein>
<feature type="non-terminal residue" evidence="3">
    <location>
        <position position="1"/>
    </location>
</feature>
<keyword evidence="2" id="KW-0812">Transmembrane</keyword>
<gene>
    <name evidence="3" type="ORF">EC518_13125</name>
</gene>
<keyword evidence="2" id="KW-1133">Transmembrane helix</keyword>
<evidence type="ECO:0000313" key="4">
    <source>
        <dbReference type="Proteomes" id="UP000289022"/>
    </source>
</evidence>
<organism evidence="3 4">
    <name type="scientific">Helicobacter pylori</name>
    <name type="common">Campylobacter pylori</name>
    <dbReference type="NCBI Taxonomy" id="210"/>
    <lineage>
        <taxon>Bacteria</taxon>
        <taxon>Pseudomonadati</taxon>
        <taxon>Campylobacterota</taxon>
        <taxon>Epsilonproteobacteria</taxon>
        <taxon>Campylobacterales</taxon>
        <taxon>Helicobacteraceae</taxon>
        <taxon>Helicobacter</taxon>
    </lineage>
</organism>
<name>A0A438W9C2_HELPX</name>
<dbReference type="AlphaFoldDB" id="A0A438W9C2"/>
<comment type="caution">
    <text evidence="3">The sequence shown here is derived from an EMBL/GenBank/DDBJ whole genome shotgun (WGS) entry which is preliminary data.</text>
</comment>